<dbReference type="InterPro" id="IPR055066">
    <property type="entry name" value="AASDHPPT_N"/>
</dbReference>
<dbReference type="Proteomes" id="UP001651880">
    <property type="component" value="Unassembled WGS sequence"/>
</dbReference>
<dbReference type="PANTHER" id="PTHR12215:SF10">
    <property type="entry name" value="L-AMINOADIPATE-SEMIALDEHYDE DEHYDROGENASE-PHOSPHOPANTETHEINYL TRANSFERASE"/>
    <property type="match status" value="1"/>
</dbReference>
<dbReference type="InterPro" id="IPR050559">
    <property type="entry name" value="P-Pant_transferase_sf"/>
</dbReference>
<comment type="caution">
    <text evidence="8">The sequence shown here is derived from an EMBL/GenBank/DDBJ whole genome shotgun (WGS) entry which is preliminary data.</text>
</comment>
<evidence type="ECO:0000313" key="9">
    <source>
        <dbReference type="Proteomes" id="UP001651880"/>
    </source>
</evidence>
<dbReference type="RefSeq" id="WP_255228664.1">
    <property type="nucleotide sequence ID" value="NZ_JAJEKE010000018.1"/>
</dbReference>
<feature type="domain" description="4'-phosphopantetheinyl transferase N-terminal" evidence="7">
    <location>
        <begin position="21"/>
        <end position="101"/>
    </location>
</feature>
<dbReference type="InterPro" id="IPR008278">
    <property type="entry name" value="4-PPantetheinyl_Trfase_dom"/>
</dbReference>
<dbReference type="InterPro" id="IPR037143">
    <property type="entry name" value="4-PPantetheinyl_Trfase_dom_sf"/>
</dbReference>
<dbReference type="SUPFAM" id="SSF56214">
    <property type="entry name" value="4'-phosphopantetheinyl transferase"/>
    <property type="match status" value="2"/>
</dbReference>
<organism evidence="8 9">
    <name type="scientific">Lutispora saccharofermentans</name>
    <dbReference type="NCBI Taxonomy" id="3024236"/>
    <lineage>
        <taxon>Bacteria</taxon>
        <taxon>Bacillati</taxon>
        <taxon>Bacillota</taxon>
        <taxon>Clostridia</taxon>
        <taxon>Lutisporales</taxon>
        <taxon>Lutisporaceae</taxon>
        <taxon>Lutispora</taxon>
    </lineage>
</organism>
<keyword evidence="4" id="KW-0479">Metal-binding</keyword>
<gene>
    <name evidence="8" type="ORF">LJD61_16585</name>
</gene>
<evidence type="ECO:0000256" key="3">
    <source>
        <dbReference type="ARBA" id="ARBA00022679"/>
    </source>
</evidence>
<dbReference type="InterPro" id="IPR004568">
    <property type="entry name" value="Ppantetheine-prot_Trfase_dom"/>
</dbReference>
<protein>
    <submittedName>
        <fullName evidence="8">4'-phosphopantetheinyl transferase superfamily protein</fullName>
    </submittedName>
</protein>
<proteinExistence type="inferred from homology"/>
<comment type="cofactor">
    <cofactor evidence="1">
        <name>Mg(2+)</name>
        <dbReference type="ChEBI" id="CHEBI:18420"/>
    </cofactor>
</comment>
<keyword evidence="9" id="KW-1185">Reference proteome</keyword>
<dbReference type="NCBIfam" id="TIGR00556">
    <property type="entry name" value="pantethn_trn"/>
    <property type="match status" value="1"/>
</dbReference>
<feature type="domain" description="4'-phosphopantetheinyl transferase" evidence="6">
    <location>
        <begin position="104"/>
        <end position="181"/>
    </location>
</feature>
<dbReference type="GO" id="GO:0016740">
    <property type="term" value="F:transferase activity"/>
    <property type="evidence" value="ECO:0007669"/>
    <property type="project" value="UniProtKB-KW"/>
</dbReference>
<evidence type="ECO:0000313" key="8">
    <source>
        <dbReference type="EMBL" id="MCQ1531145.1"/>
    </source>
</evidence>
<evidence type="ECO:0000256" key="2">
    <source>
        <dbReference type="ARBA" id="ARBA00010990"/>
    </source>
</evidence>
<reference evidence="8 9" key="1">
    <citation type="submission" date="2021-10" db="EMBL/GenBank/DDBJ databases">
        <title>Lutispora strain m25 sp. nov., a thermophilic, non-spore-forming bacterium isolated from a lab-scale methanogenic bioreactor digesting anaerobic sludge.</title>
        <authorList>
            <person name="El Houari A."/>
            <person name="Mcdonald J."/>
        </authorList>
    </citation>
    <scope>NUCLEOTIDE SEQUENCE [LARGE SCALE GENOMIC DNA]</scope>
    <source>
        <strain evidence="9">m25</strain>
    </source>
</reference>
<accession>A0ABT1NIP0</accession>
<sequence length="244" mass="28881">MTEIYILEIDMNSIVGLSEVLTKYISNESRNRILSYMIPQKSYQTLITEILIRYIIMKKNIQQNNEIRICRNEYGKPYLETEKNFHFNCSHSENWIVCAVSTGAVGIDIEAIKYIDLNVGKRFFSESEYAYINNAPPNLKLNYFYDLWTLKEAYIKKIGKGLNMRLKDFSICFDKNKIYVESAKYPENCYFYKYDIIKNFKMSLCTSIYQTKCPIIFIRQEHLINDFIDLINTKEHNLSSLTEL</sequence>
<keyword evidence="5" id="KW-0460">Magnesium</keyword>
<evidence type="ECO:0000256" key="5">
    <source>
        <dbReference type="ARBA" id="ARBA00022842"/>
    </source>
</evidence>
<comment type="similarity">
    <text evidence="2">Belongs to the P-Pant transferase superfamily. Gsp/Sfp/HetI/AcpT family.</text>
</comment>
<dbReference type="PANTHER" id="PTHR12215">
    <property type="entry name" value="PHOSPHOPANTETHEINE TRANSFERASE"/>
    <property type="match status" value="1"/>
</dbReference>
<evidence type="ECO:0000256" key="1">
    <source>
        <dbReference type="ARBA" id="ARBA00001946"/>
    </source>
</evidence>
<dbReference type="Gene3D" id="3.90.470.20">
    <property type="entry name" value="4'-phosphopantetheinyl transferase domain"/>
    <property type="match status" value="2"/>
</dbReference>
<evidence type="ECO:0000259" key="6">
    <source>
        <dbReference type="Pfam" id="PF01648"/>
    </source>
</evidence>
<keyword evidence="3 8" id="KW-0808">Transferase</keyword>
<dbReference type="EMBL" id="JAJEKE010000018">
    <property type="protein sequence ID" value="MCQ1531145.1"/>
    <property type="molecule type" value="Genomic_DNA"/>
</dbReference>
<dbReference type="Pfam" id="PF01648">
    <property type="entry name" value="ACPS"/>
    <property type="match status" value="1"/>
</dbReference>
<name>A0ABT1NIP0_9FIRM</name>
<dbReference type="Pfam" id="PF22624">
    <property type="entry name" value="AASDHPPT_N"/>
    <property type="match status" value="1"/>
</dbReference>
<evidence type="ECO:0000256" key="4">
    <source>
        <dbReference type="ARBA" id="ARBA00022723"/>
    </source>
</evidence>
<evidence type="ECO:0000259" key="7">
    <source>
        <dbReference type="Pfam" id="PF22624"/>
    </source>
</evidence>